<reference evidence="1 2" key="1">
    <citation type="submission" date="2019-12" db="EMBL/GenBank/DDBJ databases">
        <authorList>
            <person name="Alioto T."/>
            <person name="Alioto T."/>
            <person name="Gomez Garrido J."/>
        </authorList>
    </citation>
    <scope>NUCLEOTIDE SEQUENCE [LARGE SCALE GENOMIC DNA]</scope>
</reference>
<keyword evidence="2" id="KW-1185">Reference proteome</keyword>
<sequence length="128" mass="14638">MSCTLSPETTQNYLKIKLHPCRGPNASLTIPAHRDPETNDKYLKIRLRLGQGLHTVPKNFSKMLENWAVTLPWNGCIPDIAYTPLRDYHILDMAYTPCPRNYPQMPRNQAASPNYLEMTENQAASLPR</sequence>
<dbReference type="EMBL" id="CACTIH010005785">
    <property type="protein sequence ID" value="CAA3001842.1"/>
    <property type="molecule type" value="Genomic_DNA"/>
</dbReference>
<protein>
    <submittedName>
        <fullName evidence="1">Uncharacterized protein</fullName>
    </submittedName>
</protein>
<dbReference type="Gramene" id="OE9A074338T1">
    <property type="protein sequence ID" value="OE9A074338C1"/>
    <property type="gene ID" value="OE9A074338"/>
</dbReference>
<name>A0A8S0T9V6_OLEEU</name>
<gene>
    <name evidence="1" type="ORF">OLEA9_A074338</name>
</gene>
<proteinExistence type="predicted"/>
<dbReference type="Proteomes" id="UP000594638">
    <property type="component" value="Unassembled WGS sequence"/>
</dbReference>
<evidence type="ECO:0000313" key="1">
    <source>
        <dbReference type="EMBL" id="CAA3001842.1"/>
    </source>
</evidence>
<organism evidence="1 2">
    <name type="scientific">Olea europaea subsp. europaea</name>
    <dbReference type="NCBI Taxonomy" id="158383"/>
    <lineage>
        <taxon>Eukaryota</taxon>
        <taxon>Viridiplantae</taxon>
        <taxon>Streptophyta</taxon>
        <taxon>Embryophyta</taxon>
        <taxon>Tracheophyta</taxon>
        <taxon>Spermatophyta</taxon>
        <taxon>Magnoliopsida</taxon>
        <taxon>eudicotyledons</taxon>
        <taxon>Gunneridae</taxon>
        <taxon>Pentapetalae</taxon>
        <taxon>asterids</taxon>
        <taxon>lamiids</taxon>
        <taxon>Lamiales</taxon>
        <taxon>Oleaceae</taxon>
        <taxon>Oleeae</taxon>
        <taxon>Olea</taxon>
    </lineage>
</organism>
<accession>A0A8S0T9V6</accession>
<comment type="caution">
    <text evidence="1">The sequence shown here is derived from an EMBL/GenBank/DDBJ whole genome shotgun (WGS) entry which is preliminary data.</text>
</comment>
<dbReference type="AlphaFoldDB" id="A0A8S0T9V6"/>
<evidence type="ECO:0000313" key="2">
    <source>
        <dbReference type="Proteomes" id="UP000594638"/>
    </source>
</evidence>